<comment type="caution">
    <text evidence="2">The sequence shown here is derived from an EMBL/GenBank/DDBJ whole genome shotgun (WGS) entry which is preliminary data.</text>
</comment>
<feature type="transmembrane region" description="Helical" evidence="1">
    <location>
        <begin position="21"/>
        <end position="43"/>
    </location>
</feature>
<dbReference type="Proteomes" id="UP000027192">
    <property type="component" value="Unassembled WGS sequence"/>
</dbReference>
<accession>A0A066RUF6</accession>
<organism evidence="2 3">
    <name type="scientific">Photobacterium galatheae</name>
    <dbReference type="NCBI Taxonomy" id="1654360"/>
    <lineage>
        <taxon>Bacteria</taxon>
        <taxon>Pseudomonadati</taxon>
        <taxon>Pseudomonadota</taxon>
        <taxon>Gammaproteobacteria</taxon>
        <taxon>Vibrionales</taxon>
        <taxon>Vibrionaceae</taxon>
        <taxon>Photobacterium</taxon>
    </lineage>
</organism>
<keyword evidence="1" id="KW-0472">Membrane</keyword>
<evidence type="ECO:0000313" key="3">
    <source>
        <dbReference type="Proteomes" id="UP000027192"/>
    </source>
</evidence>
<sequence>MEVMKKIKLKEITTNPFVLTLYAMFWGVYLVVFSVIFLIHFATGGTETLRDVVRIGVFVGMFGFVIYSITSYFLFSKRLVVAAMKIGGDDQNINHP</sequence>
<reference evidence="2 3" key="1">
    <citation type="submission" date="2014-04" db="EMBL/GenBank/DDBJ databases">
        <title>Draft genome sequence of Photobacterium halotolerans S2753: a solonamide, ngercheumicin and holomycin producer.</title>
        <authorList>
            <person name="Machado H.R."/>
            <person name="Gram L."/>
        </authorList>
    </citation>
    <scope>NUCLEOTIDE SEQUENCE [LARGE SCALE GENOMIC DNA]</scope>
    <source>
        <strain evidence="2 3">S2753</strain>
    </source>
</reference>
<feature type="transmembrane region" description="Helical" evidence="1">
    <location>
        <begin position="55"/>
        <end position="75"/>
    </location>
</feature>
<evidence type="ECO:0000313" key="2">
    <source>
        <dbReference type="EMBL" id="KDM91023.1"/>
    </source>
</evidence>
<name>A0A066RUF6_9GAMM</name>
<keyword evidence="1" id="KW-0812">Transmembrane</keyword>
<keyword evidence="1" id="KW-1133">Transmembrane helix</keyword>
<proteinExistence type="predicted"/>
<evidence type="ECO:0000256" key="1">
    <source>
        <dbReference type="SAM" id="Phobius"/>
    </source>
</evidence>
<protein>
    <submittedName>
        <fullName evidence="2">Uncharacterized protein</fullName>
    </submittedName>
</protein>
<gene>
    <name evidence="2" type="ORF">EA58_14840</name>
</gene>
<dbReference type="AlphaFoldDB" id="A0A066RUF6"/>
<keyword evidence="3" id="KW-1185">Reference proteome</keyword>
<dbReference type="EMBL" id="JMIB01000027">
    <property type="protein sequence ID" value="KDM91023.1"/>
    <property type="molecule type" value="Genomic_DNA"/>
</dbReference>